<proteinExistence type="predicted"/>
<feature type="region of interest" description="Disordered" evidence="1">
    <location>
        <begin position="27"/>
        <end position="131"/>
    </location>
</feature>
<gene>
    <name evidence="2" type="primary">g2235</name>
    <name evidence="2" type="ORF">VP750_LOCUS1914</name>
</gene>
<evidence type="ECO:0000313" key="2">
    <source>
        <dbReference type="EMBL" id="CAL5220255.1"/>
    </source>
</evidence>
<evidence type="ECO:0000256" key="1">
    <source>
        <dbReference type="SAM" id="MobiDB-lite"/>
    </source>
</evidence>
<dbReference type="Proteomes" id="UP001497392">
    <property type="component" value="Unassembled WGS sequence"/>
</dbReference>
<accession>A0ABP1FJW1</accession>
<organism evidence="2 3">
    <name type="scientific">Coccomyxa viridis</name>
    <dbReference type="NCBI Taxonomy" id="1274662"/>
    <lineage>
        <taxon>Eukaryota</taxon>
        <taxon>Viridiplantae</taxon>
        <taxon>Chlorophyta</taxon>
        <taxon>core chlorophytes</taxon>
        <taxon>Trebouxiophyceae</taxon>
        <taxon>Trebouxiophyceae incertae sedis</taxon>
        <taxon>Coccomyxaceae</taxon>
        <taxon>Coccomyxa</taxon>
    </lineage>
</organism>
<comment type="caution">
    <text evidence="2">The sequence shown here is derived from an EMBL/GenBank/DDBJ whole genome shotgun (WGS) entry which is preliminary data.</text>
</comment>
<protein>
    <submittedName>
        <fullName evidence="2">G2235 protein</fullName>
    </submittedName>
</protein>
<keyword evidence="3" id="KW-1185">Reference proteome</keyword>
<evidence type="ECO:0000313" key="3">
    <source>
        <dbReference type="Proteomes" id="UP001497392"/>
    </source>
</evidence>
<dbReference type="EMBL" id="CAXHTA020000003">
    <property type="protein sequence ID" value="CAL5220255.1"/>
    <property type="molecule type" value="Genomic_DNA"/>
</dbReference>
<sequence>MASRSAAAEARRRKILERGTDRLNRITIGSSTGLAGVKEKPRGLREPSIASSVSTNADKEHTETPQTLQEPAIPLKDADPEPTSDAIPVQSGRAEISTVQLKEPEDVQRGASSFAQDSRQKPAQHALPGAAHKWAQYESSSALSGQQYPDAKRLTTLQALSAALQTVHSWQIAMALIMPLLTKWAAAGCAQGGASRWQSMQCSLADIPLLHLLLWHTLLIAAAVVYITTAGQSRSVKGSAAGTGLLASQPVRLLIGMMGAQQAVVRLEAGLSILNSLVDAVAVYTLMKALTCTVELQLGSRSWFSWPGHEALPAT</sequence>
<reference evidence="2 3" key="1">
    <citation type="submission" date="2024-06" db="EMBL/GenBank/DDBJ databases">
        <authorList>
            <person name="Kraege A."/>
            <person name="Thomma B."/>
        </authorList>
    </citation>
    <scope>NUCLEOTIDE SEQUENCE [LARGE SCALE GENOMIC DNA]</scope>
</reference>
<name>A0ABP1FJW1_9CHLO</name>